<accession>A0A8H7QR13</accession>
<evidence type="ECO:0000313" key="2">
    <source>
        <dbReference type="Proteomes" id="UP000603453"/>
    </source>
</evidence>
<reference evidence="1" key="1">
    <citation type="submission" date="2020-12" db="EMBL/GenBank/DDBJ databases">
        <title>Metabolic potential, ecology and presence of endohyphal bacteria is reflected in genomic diversity of Mucoromycotina.</title>
        <authorList>
            <person name="Muszewska A."/>
            <person name="Okrasinska A."/>
            <person name="Steczkiewicz K."/>
            <person name="Drgas O."/>
            <person name="Orlowska M."/>
            <person name="Perlinska-Lenart U."/>
            <person name="Aleksandrzak-Piekarczyk T."/>
            <person name="Szatraj K."/>
            <person name="Zielenkiewicz U."/>
            <person name="Pilsyk S."/>
            <person name="Malc E."/>
            <person name="Mieczkowski P."/>
            <person name="Kruszewska J.S."/>
            <person name="Biernat P."/>
            <person name="Pawlowska J."/>
        </authorList>
    </citation>
    <scope>NUCLEOTIDE SEQUENCE</scope>
    <source>
        <strain evidence="1">WA0000017839</strain>
    </source>
</reference>
<dbReference type="EMBL" id="JAEPRD010000132">
    <property type="protein sequence ID" value="KAG2197219.1"/>
    <property type="molecule type" value="Genomic_DNA"/>
</dbReference>
<dbReference type="OrthoDB" id="2286555at2759"/>
<sequence length="79" mass="8850">MFLMEFGRKIDIIAKSRFDDVNLDLSSIEFKAQGADDTTFMKQQSKNIRTNICILNNITSRDASMVNMLGDEVMLGNGA</sequence>
<dbReference type="Proteomes" id="UP000603453">
    <property type="component" value="Unassembled WGS sequence"/>
</dbReference>
<keyword evidence="2" id="KW-1185">Reference proteome</keyword>
<proteinExistence type="predicted"/>
<organism evidence="1 2">
    <name type="scientific">Mucor saturninus</name>
    <dbReference type="NCBI Taxonomy" id="64648"/>
    <lineage>
        <taxon>Eukaryota</taxon>
        <taxon>Fungi</taxon>
        <taxon>Fungi incertae sedis</taxon>
        <taxon>Mucoromycota</taxon>
        <taxon>Mucoromycotina</taxon>
        <taxon>Mucoromycetes</taxon>
        <taxon>Mucorales</taxon>
        <taxon>Mucorineae</taxon>
        <taxon>Mucoraceae</taxon>
        <taxon>Mucor</taxon>
    </lineage>
</organism>
<dbReference type="AlphaFoldDB" id="A0A8H7QR13"/>
<comment type="caution">
    <text evidence="1">The sequence shown here is derived from an EMBL/GenBank/DDBJ whole genome shotgun (WGS) entry which is preliminary data.</text>
</comment>
<name>A0A8H7QR13_9FUNG</name>
<evidence type="ECO:0000313" key="1">
    <source>
        <dbReference type="EMBL" id="KAG2197219.1"/>
    </source>
</evidence>
<gene>
    <name evidence="1" type="ORF">INT47_003594</name>
</gene>
<protein>
    <submittedName>
        <fullName evidence="1">Uncharacterized protein</fullName>
    </submittedName>
</protein>